<dbReference type="Pfam" id="PF00152">
    <property type="entry name" value="tRNA-synt_2"/>
    <property type="match status" value="1"/>
</dbReference>
<feature type="binding site" evidence="7">
    <location>
        <position position="486"/>
    </location>
    <ligand>
        <name>ATP</name>
        <dbReference type="ChEBI" id="CHEBI:30616"/>
    </ligand>
</feature>
<dbReference type="RefSeq" id="WP_058275559.1">
    <property type="nucleotide sequence ID" value="NZ_CYPS01000067.1"/>
</dbReference>
<dbReference type="InterPro" id="IPR002312">
    <property type="entry name" value="Asp/Asn-tRNA-synth_IIb"/>
</dbReference>
<reference evidence="10" key="1">
    <citation type="submission" date="2015-09" db="EMBL/GenBank/DDBJ databases">
        <authorList>
            <person name="Rodrigo-Torres L."/>
            <person name="Arahal D.R."/>
        </authorList>
    </citation>
    <scope>NUCLEOTIDE SEQUENCE [LARGE SCALE GENOMIC DNA]</scope>
    <source>
        <strain evidence="10">CECT 4293</strain>
    </source>
</reference>
<feature type="site" description="Important for tRNA non-discrimination" evidence="7">
    <location>
        <position position="33"/>
    </location>
</feature>
<dbReference type="InterPro" id="IPR045864">
    <property type="entry name" value="aa-tRNA-synth_II/BPL/LPL"/>
</dbReference>
<dbReference type="Gene3D" id="3.30.930.10">
    <property type="entry name" value="Bira Bifunctional Protein, Domain 2"/>
    <property type="match status" value="1"/>
</dbReference>
<dbReference type="GO" id="GO:0003676">
    <property type="term" value="F:nucleic acid binding"/>
    <property type="evidence" value="ECO:0007669"/>
    <property type="project" value="InterPro"/>
</dbReference>
<comment type="catalytic activity">
    <reaction evidence="7">
        <text>tRNA(Asx) + L-aspartate + ATP = L-aspartyl-tRNA(Asx) + AMP + diphosphate</text>
        <dbReference type="Rhea" id="RHEA:18349"/>
        <dbReference type="Rhea" id="RHEA-COMP:9710"/>
        <dbReference type="Rhea" id="RHEA-COMP:9711"/>
        <dbReference type="ChEBI" id="CHEBI:29991"/>
        <dbReference type="ChEBI" id="CHEBI:30616"/>
        <dbReference type="ChEBI" id="CHEBI:33019"/>
        <dbReference type="ChEBI" id="CHEBI:78442"/>
        <dbReference type="ChEBI" id="CHEBI:78516"/>
        <dbReference type="ChEBI" id="CHEBI:456215"/>
        <dbReference type="EC" id="6.1.1.23"/>
    </reaction>
</comment>
<dbReference type="EMBL" id="CYPS01000067">
    <property type="protein sequence ID" value="CUH45672.1"/>
    <property type="molecule type" value="Genomic_DNA"/>
</dbReference>
<dbReference type="PANTHER" id="PTHR22594">
    <property type="entry name" value="ASPARTYL/LYSYL-TRNA SYNTHETASE"/>
    <property type="match status" value="1"/>
</dbReference>
<evidence type="ECO:0000256" key="3">
    <source>
        <dbReference type="ARBA" id="ARBA00022741"/>
    </source>
</evidence>
<feature type="region of interest" description="Aspartate" evidence="7">
    <location>
        <begin position="199"/>
        <end position="202"/>
    </location>
</feature>
<feature type="binding site" evidence="7">
    <location>
        <position position="493"/>
    </location>
    <ligand>
        <name>L-aspartate</name>
        <dbReference type="ChEBI" id="CHEBI:29991"/>
    </ligand>
</feature>
<dbReference type="InterPro" id="IPR004364">
    <property type="entry name" value="Aa-tRNA-synt_II"/>
</dbReference>
<dbReference type="GO" id="GO:0004815">
    <property type="term" value="F:aspartate-tRNA ligase activity"/>
    <property type="evidence" value="ECO:0007669"/>
    <property type="project" value="UniProtKB-UniRule"/>
</dbReference>
<name>A0A0P1EA70_9RHOB</name>
<organism evidence="9 10">
    <name type="scientific">Ruegeria atlantica</name>
    <dbReference type="NCBI Taxonomy" id="81569"/>
    <lineage>
        <taxon>Bacteria</taxon>
        <taxon>Pseudomonadati</taxon>
        <taxon>Pseudomonadota</taxon>
        <taxon>Alphaproteobacteria</taxon>
        <taxon>Rhodobacterales</taxon>
        <taxon>Roseobacteraceae</taxon>
        <taxon>Ruegeria</taxon>
    </lineage>
</organism>
<dbReference type="InterPro" id="IPR012340">
    <property type="entry name" value="NA-bd_OB-fold"/>
</dbReference>
<dbReference type="Pfam" id="PF01336">
    <property type="entry name" value="tRNA_anti-codon"/>
    <property type="match status" value="1"/>
</dbReference>
<dbReference type="CDD" id="cd04317">
    <property type="entry name" value="EcAspRS_like_N"/>
    <property type="match status" value="1"/>
</dbReference>
<keyword evidence="6 7" id="KW-0030">Aminoacyl-tRNA synthetase</keyword>
<keyword evidence="10" id="KW-1185">Reference proteome</keyword>
<evidence type="ECO:0000313" key="10">
    <source>
        <dbReference type="Proteomes" id="UP000050786"/>
    </source>
</evidence>
<dbReference type="InterPro" id="IPR004524">
    <property type="entry name" value="Asp-tRNA-ligase_1"/>
</dbReference>
<evidence type="ECO:0000256" key="1">
    <source>
        <dbReference type="ARBA" id="ARBA00006303"/>
    </source>
</evidence>
<dbReference type="Gene3D" id="2.40.50.140">
    <property type="entry name" value="Nucleic acid-binding proteins"/>
    <property type="match status" value="1"/>
</dbReference>
<dbReference type="GO" id="GO:0005524">
    <property type="term" value="F:ATP binding"/>
    <property type="evidence" value="ECO:0007669"/>
    <property type="project" value="UniProtKB-UniRule"/>
</dbReference>
<feature type="binding site" evidence="7">
    <location>
        <position position="221"/>
    </location>
    <ligand>
        <name>L-aspartate</name>
        <dbReference type="ChEBI" id="CHEBI:29991"/>
    </ligand>
</feature>
<dbReference type="Pfam" id="PF02938">
    <property type="entry name" value="GAD"/>
    <property type="match status" value="1"/>
</dbReference>
<keyword evidence="4 7" id="KW-0067">ATP-binding</keyword>
<proteinExistence type="inferred from homology"/>
<comment type="caution">
    <text evidence="7">Lacks conserved residue(s) required for the propagation of feature annotation.</text>
</comment>
<feature type="binding site" evidence="7">
    <location>
        <begin position="538"/>
        <end position="541"/>
    </location>
    <ligand>
        <name>ATP</name>
        <dbReference type="ChEBI" id="CHEBI:30616"/>
    </ligand>
</feature>
<dbReference type="PANTHER" id="PTHR22594:SF5">
    <property type="entry name" value="ASPARTATE--TRNA LIGASE, MITOCHONDRIAL"/>
    <property type="match status" value="1"/>
</dbReference>
<comment type="subcellular location">
    <subcellularLocation>
        <location evidence="7">Cytoplasm</location>
    </subcellularLocation>
</comment>
<feature type="binding site" evidence="7">
    <location>
        <position position="453"/>
    </location>
    <ligand>
        <name>L-aspartate</name>
        <dbReference type="ChEBI" id="CHEBI:29991"/>
    </ligand>
</feature>
<dbReference type="GO" id="GO:0005737">
    <property type="term" value="C:cytoplasm"/>
    <property type="evidence" value="ECO:0007669"/>
    <property type="project" value="UniProtKB-SubCell"/>
</dbReference>
<dbReference type="InterPro" id="IPR029351">
    <property type="entry name" value="GAD_dom"/>
</dbReference>
<gene>
    <name evidence="7 9" type="primary">aspS</name>
    <name evidence="9" type="ORF">RUM4293_04589</name>
</gene>
<dbReference type="AlphaFoldDB" id="A0A0P1EA70"/>
<evidence type="ECO:0000313" key="9">
    <source>
        <dbReference type="EMBL" id="CUH45672.1"/>
    </source>
</evidence>
<evidence type="ECO:0000256" key="6">
    <source>
        <dbReference type="ARBA" id="ARBA00023146"/>
    </source>
</evidence>
<dbReference type="PRINTS" id="PR01042">
    <property type="entry name" value="TRNASYNTHASP"/>
</dbReference>
<sequence>MHAYRSHTCAALTAANVGETVRLSGWVHRVRDHGGVLFIDLRDHFGVTQVLCDGDSAAFAELEKVRSEWCIRIDGTVKARDPELVNSKLPTGEIEVYVRELEVLGAADELPLMVFGDQEYPEETRLRYRYLDLRREAMQQNMTLRSDVVASMRKRMWDQGFREYQTPIITASSPEGARDFLVPSRLHPGKFYALPQAPQQFKQLIMVSGFDKYFQIAPCFRDEDPRADRSPTDFYQLDLEMSFVEQQDVFDTIQPVLTGVFEEFGGGRKVDQEWPQISYKDAALWYGSDKPDLRNPIKMQVVSDHFRGSGFAIFAKLLEQEGTEIRAIPAPTGGSRKFCDRMNAFAQKEGLPGMGYIFWRDQGEGMEAAGPLAKNIGPERTEAIRQQLDLGVGDAAFFLGGKPKAFEKVAGKARDVIGEELNLTEKDRFAFAWIVDFPIYEQDEESGAIDFEHNPFSMPQGGMEALLGNPLDVRGYQYDLACNGYELVSGAIRNHKPEIMLKAFELAGYGEEEVKSRFGALFNAFHYGAPPHGGCAAGIDRIVMLLADEANIREVMMFPMNQRAEDLMMDAPSDPTSDQMMELGLRIIPQD</sequence>
<accession>A0A0P1EA70</accession>
<dbReference type="EC" id="6.1.1.23" evidence="7"/>
<dbReference type="InterPro" id="IPR047089">
    <property type="entry name" value="Asp-tRNA-ligase_1_N"/>
</dbReference>
<comment type="function">
    <text evidence="7">Aspartyl-tRNA synthetase with relaxed tRNA specificity since it is able to aspartylate not only its cognate tRNA(Asp) but also tRNA(Asn). Reaction proceeds in two steps: L-aspartate is first activated by ATP to form Asp-AMP and then transferred to the acceptor end of tRNA(Asp/Asn).</text>
</comment>
<feature type="binding site" evidence="7">
    <location>
        <begin position="221"/>
        <end position="223"/>
    </location>
    <ligand>
        <name>ATP</name>
        <dbReference type="ChEBI" id="CHEBI:30616"/>
    </ligand>
</feature>
<keyword evidence="7" id="KW-0963">Cytoplasm</keyword>
<dbReference type="HAMAP" id="MF_00044">
    <property type="entry name" value="Asp_tRNA_synth_type1"/>
    <property type="match status" value="1"/>
</dbReference>
<keyword evidence="2 7" id="KW-0436">Ligase</keyword>
<dbReference type="PROSITE" id="PS50862">
    <property type="entry name" value="AA_TRNA_LIGASE_II"/>
    <property type="match status" value="1"/>
</dbReference>
<dbReference type="NCBIfam" id="NF001750">
    <property type="entry name" value="PRK00476.1"/>
    <property type="match status" value="1"/>
</dbReference>
<dbReference type="InterPro" id="IPR004365">
    <property type="entry name" value="NA-bd_OB_tRNA"/>
</dbReference>
<dbReference type="Gene3D" id="3.30.1360.30">
    <property type="entry name" value="GAD-like domain"/>
    <property type="match status" value="1"/>
</dbReference>
<evidence type="ECO:0000256" key="7">
    <source>
        <dbReference type="HAMAP-Rule" id="MF_00044"/>
    </source>
</evidence>
<dbReference type="SUPFAM" id="SSF55261">
    <property type="entry name" value="GAD domain-like"/>
    <property type="match status" value="1"/>
</dbReference>
<protein>
    <recommendedName>
        <fullName evidence="7">Aspartate--tRNA(Asp/Asn) ligase</fullName>
        <ecNumber evidence="7">6.1.1.23</ecNumber>
    </recommendedName>
    <alternativeName>
        <fullName evidence="7">Aspartyl-tRNA synthetase</fullName>
        <shortName evidence="7">AspRS</shortName>
    </alternativeName>
    <alternativeName>
        <fullName evidence="7">Non-discriminating aspartyl-tRNA synthetase</fullName>
        <shortName evidence="7">ND-AspRS</shortName>
    </alternativeName>
</protein>
<evidence type="ECO:0000259" key="8">
    <source>
        <dbReference type="PROSITE" id="PS50862"/>
    </source>
</evidence>
<evidence type="ECO:0000256" key="4">
    <source>
        <dbReference type="ARBA" id="ARBA00022840"/>
    </source>
</evidence>
<keyword evidence="3 7" id="KW-0547">Nucleotide-binding</keyword>
<feature type="domain" description="Aminoacyl-transfer RNA synthetases class-II family profile" evidence="8">
    <location>
        <begin position="144"/>
        <end position="559"/>
    </location>
</feature>
<dbReference type="SUPFAM" id="SSF55681">
    <property type="entry name" value="Class II aaRS and biotin synthetases"/>
    <property type="match status" value="1"/>
</dbReference>
<feature type="binding site" evidence="7">
    <location>
        <position position="175"/>
    </location>
    <ligand>
        <name>L-aspartate</name>
        <dbReference type="ChEBI" id="CHEBI:29991"/>
    </ligand>
</feature>
<keyword evidence="5 7" id="KW-0648">Protein biosynthesis</keyword>
<comment type="subunit">
    <text evidence="7">Homodimer.</text>
</comment>
<dbReference type="GO" id="GO:0050560">
    <property type="term" value="F:aspartate-tRNA(Asn) ligase activity"/>
    <property type="evidence" value="ECO:0007669"/>
    <property type="project" value="UniProtKB-EC"/>
</dbReference>
<dbReference type="InterPro" id="IPR004115">
    <property type="entry name" value="GAD-like_sf"/>
</dbReference>
<dbReference type="SUPFAM" id="SSF50249">
    <property type="entry name" value="Nucleic acid-binding proteins"/>
    <property type="match status" value="1"/>
</dbReference>
<evidence type="ECO:0000256" key="2">
    <source>
        <dbReference type="ARBA" id="ARBA00022598"/>
    </source>
</evidence>
<dbReference type="NCBIfam" id="TIGR00459">
    <property type="entry name" value="aspS_bact"/>
    <property type="match status" value="1"/>
</dbReference>
<dbReference type="GO" id="GO:0006422">
    <property type="term" value="P:aspartyl-tRNA aminoacylation"/>
    <property type="evidence" value="ECO:0007669"/>
    <property type="project" value="UniProtKB-UniRule"/>
</dbReference>
<dbReference type="InterPro" id="IPR006195">
    <property type="entry name" value="aa-tRNA-synth_II"/>
</dbReference>
<evidence type="ECO:0000256" key="5">
    <source>
        <dbReference type="ARBA" id="ARBA00022917"/>
    </source>
</evidence>
<dbReference type="Proteomes" id="UP000050786">
    <property type="component" value="Unassembled WGS sequence"/>
</dbReference>
<comment type="similarity">
    <text evidence="1 7">Belongs to the class-II aminoacyl-tRNA synthetase family. Type 1 subfamily.</text>
</comment>